<name>X1KVH4_9ZZZZ</name>
<dbReference type="AlphaFoldDB" id="X1KVH4"/>
<comment type="caution">
    <text evidence="1">The sequence shown here is derived from an EMBL/GenBank/DDBJ whole genome shotgun (WGS) entry which is preliminary data.</text>
</comment>
<accession>X1KVH4</accession>
<protein>
    <submittedName>
        <fullName evidence="1">Uncharacterized protein</fullName>
    </submittedName>
</protein>
<reference evidence="1" key="1">
    <citation type="journal article" date="2014" name="Front. Microbiol.">
        <title>High frequency of phylogenetically diverse reductive dehalogenase-homologous genes in deep subseafloor sedimentary metagenomes.</title>
        <authorList>
            <person name="Kawai M."/>
            <person name="Futagami T."/>
            <person name="Toyoda A."/>
            <person name="Takaki Y."/>
            <person name="Nishi S."/>
            <person name="Hori S."/>
            <person name="Arai W."/>
            <person name="Tsubouchi T."/>
            <person name="Morono Y."/>
            <person name="Uchiyama I."/>
            <person name="Ito T."/>
            <person name="Fujiyama A."/>
            <person name="Inagaki F."/>
            <person name="Takami H."/>
        </authorList>
    </citation>
    <scope>NUCLEOTIDE SEQUENCE</scope>
    <source>
        <strain evidence="1">Expedition CK06-06</strain>
    </source>
</reference>
<dbReference type="EMBL" id="BARV01000381">
    <property type="protein sequence ID" value="GAH97635.1"/>
    <property type="molecule type" value="Genomic_DNA"/>
</dbReference>
<gene>
    <name evidence="1" type="ORF">S06H3_01507</name>
</gene>
<evidence type="ECO:0000313" key="1">
    <source>
        <dbReference type="EMBL" id="GAH97635.1"/>
    </source>
</evidence>
<organism evidence="1">
    <name type="scientific">marine sediment metagenome</name>
    <dbReference type="NCBI Taxonomy" id="412755"/>
    <lineage>
        <taxon>unclassified sequences</taxon>
        <taxon>metagenomes</taxon>
        <taxon>ecological metagenomes</taxon>
    </lineage>
</organism>
<sequence length="61" mass="7270">MTIKQICLLCKIRGIRSELHPMYYRASDGKFKRLGHRFWCEVCEADDDLAYLYTKEPQEVT</sequence>
<proteinExistence type="predicted"/>